<evidence type="ECO:0000313" key="3">
    <source>
        <dbReference type="Proteomes" id="UP000184391"/>
    </source>
</evidence>
<sequence>MRISALVMAGVMAGGTALMLTACGSETSGEFTTDDGETAEYSIDKDSGETSMTVKSADGTATLRSGTDVPVDLPDGFSLYPGAKVLTNTVVNQPDGKGTMVMFETGDAADKVIAHFRKQAEQAGFDIQIDANMNGSLMIGGERKRDGSTLSVTANPNEGDATTGQLIIGSKAG</sequence>
<feature type="signal peptide" evidence="1">
    <location>
        <begin position="1"/>
        <end position="24"/>
    </location>
</feature>
<keyword evidence="1" id="KW-0732">Signal</keyword>
<dbReference type="Proteomes" id="UP000184391">
    <property type="component" value="Unassembled WGS sequence"/>
</dbReference>
<evidence type="ECO:0000313" key="2">
    <source>
        <dbReference type="EMBL" id="SHN52889.1"/>
    </source>
</evidence>
<dbReference type="STRING" id="198312.SAMN02745193_00886"/>
<evidence type="ECO:0000256" key="1">
    <source>
        <dbReference type="SAM" id="SignalP"/>
    </source>
</evidence>
<reference evidence="3" key="1">
    <citation type="submission" date="2016-12" db="EMBL/GenBank/DDBJ databases">
        <authorList>
            <person name="Varghese N."/>
            <person name="Submissions S."/>
        </authorList>
    </citation>
    <scope>NUCLEOTIDE SEQUENCE [LARGE SCALE GENOMIC DNA]</scope>
    <source>
        <strain evidence="3">DSM 11032</strain>
    </source>
</reference>
<dbReference type="EMBL" id="FRDF01000004">
    <property type="protein sequence ID" value="SHN52889.1"/>
    <property type="molecule type" value="Genomic_DNA"/>
</dbReference>
<keyword evidence="3" id="KW-1185">Reference proteome</keyword>
<dbReference type="PROSITE" id="PS51257">
    <property type="entry name" value="PROKAR_LIPOPROTEIN"/>
    <property type="match status" value="1"/>
</dbReference>
<dbReference type="AlphaFoldDB" id="A0A1M7S2N5"/>
<name>A0A1M7S2N5_9SPHN</name>
<proteinExistence type="predicted"/>
<organism evidence="2 3">
    <name type="scientific">Erythrobacter sanguineus</name>
    <dbReference type="NCBI Taxonomy" id="198312"/>
    <lineage>
        <taxon>Bacteria</taxon>
        <taxon>Pseudomonadati</taxon>
        <taxon>Pseudomonadota</taxon>
        <taxon>Alphaproteobacteria</taxon>
        <taxon>Sphingomonadales</taxon>
        <taxon>Erythrobacteraceae</taxon>
        <taxon>Erythrobacter/Porphyrobacter group</taxon>
        <taxon>Erythrobacter</taxon>
    </lineage>
</organism>
<feature type="chain" id="PRO_5012116399" evidence="1">
    <location>
        <begin position="25"/>
        <end position="173"/>
    </location>
</feature>
<accession>A0A1M7S2N5</accession>
<gene>
    <name evidence="2" type="ORF">SAMN02745193_00886</name>
</gene>
<protein>
    <submittedName>
        <fullName evidence="2">Uncharacterized protein</fullName>
    </submittedName>
</protein>